<proteinExistence type="predicted"/>
<evidence type="ECO:0000313" key="2">
    <source>
        <dbReference type="EMBL" id="GJN39973.1"/>
    </source>
</evidence>
<sequence>MQPFKIRFLSITGKRCKKRWVVKGDRNTSFFHNSVIKRRRKNRISSITNSSGEIINKDEDIASCFISYFTNLFSSSLQSRNINQIPPLMDGIQDENLTSAPSKEDIFNILKNMRGNAAPGPDGFNVTFYRMAWNYIGDDVYNLVRNFYLNKCMAESMKKTNIVPIPKKQICSLPLDYRPISLCNVSYKIIAKSLALKMQSYLPDHIINSQYAFVKGRRISKNIIIAHEVVHSFQLRNWKESAFMLKLDLAKAFDRIEWNFIRYAMKRLGFNENFIDLVAVCVESPSFSVIVNGQSYGNFKSSRGIRQGCPLSPYLFIIAINELTYRLQEAISENRIQGIKLAPQTPPLHSLLFADDVIIYGKANLQEALTIKNILQDFCRDSGQTPNWNKSSILFSYNTPDAARTEIKNTFQVADMDHNTSHLGHPLFTAHNPKSKVYGFLKNNFKSKFNNWKSNSISHAGRSILIKSVFSTIPVYYMSHVLFPKSFLEELTSIIRRFWWMGNTLDDNKRPLYLSAWSKFCIPKGAGGLGFRDLATLNIALITGLAWRMLTNPDALWVQILKGKYFPNHSFWTARTYGPKSWTWDSILKVRDIIQKEIHWQLFDGNVTIWNQPWISD</sequence>
<organism evidence="2 3">
    <name type="scientific">Eleusine coracana subsp. coracana</name>
    <dbReference type="NCBI Taxonomy" id="191504"/>
    <lineage>
        <taxon>Eukaryota</taxon>
        <taxon>Viridiplantae</taxon>
        <taxon>Streptophyta</taxon>
        <taxon>Embryophyta</taxon>
        <taxon>Tracheophyta</taxon>
        <taxon>Spermatophyta</taxon>
        <taxon>Magnoliopsida</taxon>
        <taxon>Liliopsida</taxon>
        <taxon>Poales</taxon>
        <taxon>Poaceae</taxon>
        <taxon>PACMAD clade</taxon>
        <taxon>Chloridoideae</taxon>
        <taxon>Cynodonteae</taxon>
        <taxon>Eleusininae</taxon>
        <taxon>Eleusine</taxon>
    </lineage>
</organism>
<dbReference type="SUPFAM" id="SSF56672">
    <property type="entry name" value="DNA/RNA polymerases"/>
    <property type="match status" value="1"/>
</dbReference>
<gene>
    <name evidence="2" type="primary">gb29130</name>
    <name evidence="2" type="ORF">PR202_gb29130</name>
</gene>
<keyword evidence="3" id="KW-1185">Reference proteome</keyword>
<dbReference type="PROSITE" id="PS50878">
    <property type="entry name" value="RT_POL"/>
    <property type="match status" value="1"/>
</dbReference>
<reference evidence="2" key="1">
    <citation type="journal article" date="2018" name="DNA Res.">
        <title>Multiple hybrid de novo genome assembly of finger millet, an orphan allotetraploid crop.</title>
        <authorList>
            <person name="Hatakeyama M."/>
            <person name="Aluri S."/>
            <person name="Balachadran M.T."/>
            <person name="Sivarajan S.R."/>
            <person name="Patrignani A."/>
            <person name="Gruter S."/>
            <person name="Poveda L."/>
            <person name="Shimizu-Inatsugi R."/>
            <person name="Baeten J."/>
            <person name="Francoijs K.J."/>
            <person name="Nataraja K.N."/>
            <person name="Reddy Y.A.N."/>
            <person name="Phadnis S."/>
            <person name="Ravikumar R.L."/>
            <person name="Schlapbach R."/>
            <person name="Sreeman S.M."/>
            <person name="Shimizu K.K."/>
        </authorList>
    </citation>
    <scope>NUCLEOTIDE SEQUENCE</scope>
</reference>
<dbReference type="EMBL" id="BQKI01000099">
    <property type="protein sequence ID" value="GJN39973.1"/>
    <property type="molecule type" value="Genomic_DNA"/>
</dbReference>
<dbReference type="Pfam" id="PF00078">
    <property type="entry name" value="RVT_1"/>
    <property type="match status" value="1"/>
</dbReference>
<name>A0AAV5FWA6_ELECO</name>
<dbReference type="PANTHER" id="PTHR31635:SF196">
    <property type="entry name" value="REVERSE TRANSCRIPTASE DOMAIN-CONTAINING PROTEIN-RELATED"/>
    <property type="match status" value="1"/>
</dbReference>
<dbReference type="InterPro" id="IPR043502">
    <property type="entry name" value="DNA/RNA_pol_sf"/>
</dbReference>
<feature type="domain" description="Reverse transcriptase" evidence="1">
    <location>
        <begin position="146"/>
        <end position="427"/>
    </location>
</feature>
<accession>A0AAV5FWA6</accession>
<dbReference type="Proteomes" id="UP001054889">
    <property type="component" value="Unassembled WGS sequence"/>
</dbReference>
<reference evidence="2" key="2">
    <citation type="submission" date="2021-12" db="EMBL/GenBank/DDBJ databases">
        <title>Resequencing data analysis of finger millet.</title>
        <authorList>
            <person name="Hatakeyama M."/>
            <person name="Aluri S."/>
            <person name="Balachadran M.T."/>
            <person name="Sivarajan S.R."/>
            <person name="Poveda L."/>
            <person name="Shimizu-Inatsugi R."/>
            <person name="Schlapbach R."/>
            <person name="Sreeman S.M."/>
            <person name="Shimizu K.K."/>
        </authorList>
    </citation>
    <scope>NUCLEOTIDE SEQUENCE</scope>
</reference>
<protein>
    <recommendedName>
        <fullName evidence="1">Reverse transcriptase domain-containing protein</fullName>
    </recommendedName>
</protein>
<dbReference type="AlphaFoldDB" id="A0AAV5FWA6"/>
<dbReference type="InterPro" id="IPR000477">
    <property type="entry name" value="RT_dom"/>
</dbReference>
<evidence type="ECO:0000259" key="1">
    <source>
        <dbReference type="PROSITE" id="PS50878"/>
    </source>
</evidence>
<dbReference type="CDD" id="cd01650">
    <property type="entry name" value="RT_nLTR_like"/>
    <property type="match status" value="1"/>
</dbReference>
<dbReference type="PANTHER" id="PTHR31635">
    <property type="entry name" value="REVERSE TRANSCRIPTASE DOMAIN-CONTAINING PROTEIN-RELATED"/>
    <property type="match status" value="1"/>
</dbReference>
<comment type="caution">
    <text evidence="2">The sequence shown here is derived from an EMBL/GenBank/DDBJ whole genome shotgun (WGS) entry which is preliminary data.</text>
</comment>
<evidence type="ECO:0000313" key="3">
    <source>
        <dbReference type="Proteomes" id="UP001054889"/>
    </source>
</evidence>